<proteinExistence type="predicted"/>
<dbReference type="RefSeq" id="WP_146511054.1">
    <property type="nucleotide sequence ID" value="NZ_SIHI01000014.1"/>
</dbReference>
<evidence type="ECO:0000313" key="1">
    <source>
        <dbReference type="EMBL" id="TWT50067.1"/>
    </source>
</evidence>
<evidence type="ECO:0000313" key="2">
    <source>
        <dbReference type="Proteomes" id="UP000317243"/>
    </source>
</evidence>
<keyword evidence="2" id="KW-1185">Reference proteome</keyword>
<sequence>MSSFVDEEHVRGLVHSSGLEVLPAEFAQLAFHYLENHFPIQSMATTSIIDWENVRYKTLDWANSTDDEAALWAKGTLAGKCTLALLVYSETVASVLGPFELMIRNLDTLIWKAPGCRLLLGVERSEDGTLIFTDGIIETDGKGRLFASQAVQV</sequence>
<dbReference type="EMBL" id="SIHI01000014">
    <property type="protein sequence ID" value="TWT50067.1"/>
    <property type="molecule type" value="Genomic_DNA"/>
</dbReference>
<protein>
    <submittedName>
        <fullName evidence="1">Uncharacterized protein</fullName>
    </submittedName>
</protein>
<dbReference type="Proteomes" id="UP000317243">
    <property type="component" value="Unassembled WGS sequence"/>
</dbReference>
<gene>
    <name evidence="1" type="ORF">KOR42_36130</name>
</gene>
<name>A0A5C5WHN3_9PLAN</name>
<comment type="caution">
    <text evidence="1">The sequence shown here is derived from an EMBL/GenBank/DDBJ whole genome shotgun (WGS) entry which is preliminary data.</text>
</comment>
<organism evidence="1 2">
    <name type="scientific">Thalassoglobus neptunius</name>
    <dbReference type="NCBI Taxonomy" id="1938619"/>
    <lineage>
        <taxon>Bacteria</taxon>
        <taxon>Pseudomonadati</taxon>
        <taxon>Planctomycetota</taxon>
        <taxon>Planctomycetia</taxon>
        <taxon>Planctomycetales</taxon>
        <taxon>Planctomycetaceae</taxon>
        <taxon>Thalassoglobus</taxon>
    </lineage>
</organism>
<accession>A0A5C5WHN3</accession>
<reference evidence="1 2" key="1">
    <citation type="submission" date="2019-02" db="EMBL/GenBank/DDBJ databases">
        <title>Deep-cultivation of Planctomycetes and their phenomic and genomic characterization uncovers novel biology.</title>
        <authorList>
            <person name="Wiegand S."/>
            <person name="Jogler M."/>
            <person name="Boedeker C."/>
            <person name="Pinto D."/>
            <person name="Vollmers J."/>
            <person name="Rivas-Marin E."/>
            <person name="Kohn T."/>
            <person name="Peeters S.H."/>
            <person name="Heuer A."/>
            <person name="Rast P."/>
            <person name="Oberbeckmann S."/>
            <person name="Bunk B."/>
            <person name="Jeske O."/>
            <person name="Meyerdierks A."/>
            <person name="Storesund J.E."/>
            <person name="Kallscheuer N."/>
            <person name="Luecker S."/>
            <person name="Lage O.M."/>
            <person name="Pohl T."/>
            <person name="Merkel B.J."/>
            <person name="Hornburger P."/>
            <person name="Mueller R.-W."/>
            <person name="Bruemmer F."/>
            <person name="Labrenz M."/>
            <person name="Spormann A.M."/>
            <person name="Op Den Camp H."/>
            <person name="Overmann J."/>
            <person name="Amann R."/>
            <person name="Jetten M.S.M."/>
            <person name="Mascher T."/>
            <person name="Medema M.H."/>
            <person name="Devos D.P."/>
            <person name="Kaster A.-K."/>
            <person name="Ovreas L."/>
            <person name="Rohde M."/>
            <person name="Galperin M.Y."/>
            <person name="Jogler C."/>
        </authorList>
    </citation>
    <scope>NUCLEOTIDE SEQUENCE [LARGE SCALE GENOMIC DNA]</scope>
    <source>
        <strain evidence="1 2">KOR42</strain>
    </source>
</reference>
<dbReference type="AlphaFoldDB" id="A0A5C5WHN3"/>